<protein>
    <submittedName>
        <fullName evidence="2">Uncharacterized protein</fullName>
    </submittedName>
</protein>
<evidence type="ECO:0000313" key="2">
    <source>
        <dbReference type="EMBL" id="KAA6377750.1"/>
    </source>
</evidence>
<sequence length="97" mass="10797">LIPQGSGVLLPTTESYSESSNSSSEEQVSTKKHKGRKCKSKKGGMRDGSGKFNQKKLNAQDKHAVINADLELEDEKLSDLMSHLSENSEERFQDQEE</sequence>
<dbReference type="EMBL" id="SNRW01009606">
    <property type="protein sequence ID" value="KAA6377750.1"/>
    <property type="molecule type" value="Genomic_DNA"/>
</dbReference>
<dbReference type="Proteomes" id="UP000324800">
    <property type="component" value="Unassembled WGS sequence"/>
</dbReference>
<name>A0A5J4V609_9EUKA</name>
<reference evidence="2 3" key="1">
    <citation type="submission" date="2019-03" db="EMBL/GenBank/DDBJ databases">
        <title>Single cell metagenomics reveals metabolic interactions within the superorganism composed of flagellate Streblomastix strix and complex community of Bacteroidetes bacteria on its surface.</title>
        <authorList>
            <person name="Treitli S.C."/>
            <person name="Kolisko M."/>
            <person name="Husnik F."/>
            <person name="Keeling P."/>
            <person name="Hampl V."/>
        </authorList>
    </citation>
    <scope>NUCLEOTIDE SEQUENCE [LARGE SCALE GENOMIC DNA]</scope>
    <source>
        <strain evidence="2">ST1C</strain>
    </source>
</reference>
<feature type="non-terminal residue" evidence="2">
    <location>
        <position position="1"/>
    </location>
</feature>
<feature type="compositionally biased region" description="Basic residues" evidence="1">
    <location>
        <begin position="30"/>
        <end position="43"/>
    </location>
</feature>
<dbReference type="AlphaFoldDB" id="A0A5J4V609"/>
<evidence type="ECO:0000313" key="3">
    <source>
        <dbReference type="Proteomes" id="UP000324800"/>
    </source>
</evidence>
<proteinExistence type="predicted"/>
<organism evidence="2 3">
    <name type="scientific">Streblomastix strix</name>
    <dbReference type="NCBI Taxonomy" id="222440"/>
    <lineage>
        <taxon>Eukaryota</taxon>
        <taxon>Metamonada</taxon>
        <taxon>Preaxostyla</taxon>
        <taxon>Oxymonadida</taxon>
        <taxon>Streblomastigidae</taxon>
        <taxon>Streblomastix</taxon>
    </lineage>
</organism>
<evidence type="ECO:0000256" key="1">
    <source>
        <dbReference type="SAM" id="MobiDB-lite"/>
    </source>
</evidence>
<gene>
    <name evidence="2" type="ORF">EZS28_026722</name>
</gene>
<comment type="caution">
    <text evidence="2">The sequence shown here is derived from an EMBL/GenBank/DDBJ whole genome shotgun (WGS) entry which is preliminary data.</text>
</comment>
<feature type="region of interest" description="Disordered" evidence="1">
    <location>
        <begin position="1"/>
        <end position="61"/>
    </location>
</feature>
<accession>A0A5J4V609</accession>
<feature type="compositionally biased region" description="Low complexity" evidence="1">
    <location>
        <begin position="14"/>
        <end position="26"/>
    </location>
</feature>